<protein>
    <recommendedName>
        <fullName evidence="1">non-specific serine/threonine protein kinase</fullName>
        <ecNumber evidence="1">2.7.11.1</ecNumber>
    </recommendedName>
</protein>
<gene>
    <name evidence="10" type="ORF">EV702DRAFT_1199435</name>
</gene>
<sequence length="466" mass="52023">MIRLGPKVTLKLITPSSLSTPQLSSALSDVPDIMPLPIPIPPMTPHSNILGDIDINLADLTSNLPDSLYASHLEQANPPAPIHAFTPPDTAEVSTPRIPRLSYVKGPFLISRQLAAGGFARAMGAEDVASGRLLCLKVFRKDRLKHKGTEKGLLNELEVYKRLASSRECCPGTTFLMELEMSFQTNNEICFAMDLMTNDLLHHMENDSAHCLHNARRWSAQLALGINALHNMGIIHRDIKSENVLIDIRQNVRIADFGLSYITEEPKPLNPWCDYTSDVKGTIYCMAPEILRNMKNPGSMKYGTPVDWWAFGCVLYELLSPPDHKAGVASCLAAILLTSSRQELFDSADAIMEFVSWHSEHYGTFDLFPAFHQLDSLMADLVVGLLNPLALLRYGFRQVANHRYFSNEDGTSEFNGACSRALQREEQPQMLPKLWDAQTQPAKIWCALPSGRPTHTPNVDWRKPRP</sequence>
<dbReference type="AlphaFoldDB" id="A0A9P6ZRZ9"/>
<dbReference type="Gene3D" id="3.30.200.20">
    <property type="entry name" value="Phosphorylase Kinase, domain 1"/>
    <property type="match status" value="1"/>
</dbReference>
<evidence type="ECO:0000256" key="2">
    <source>
        <dbReference type="ARBA" id="ARBA00022527"/>
    </source>
</evidence>
<dbReference type="PANTHER" id="PTHR24356:SF1">
    <property type="entry name" value="SERINE_THREONINE-PROTEIN KINASE GREATWALL"/>
    <property type="match status" value="1"/>
</dbReference>
<evidence type="ECO:0000259" key="9">
    <source>
        <dbReference type="PROSITE" id="PS50011"/>
    </source>
</evidence>
<dbReference type="Gene3D" id="1.10.510.10">
    <property type="entry name" value="Transferase(Phosphotransferase) domain 1"/>
    <property type="match status" value="1"/>
</dbReference>
<keyword evidence="2" id="KW-0723">Serine/threonine-protein kinase</keyword>
<evidence type="ECO:0000313" key="11">
    <source>
        <dbReference type="Proteomes" id="UP000714275"/>
    </source>
</evidence>
<comment type="catalytic activity">
    <reaction evidence="7">
        <text>L-threonyl-[protein] + ATP = O-phospho-L-threonyl-[protein] + ADP + H(+)</text>
        <dbReference type="Rhea" id="RHEA:46608"/>
        <dbReference type="Rhea" id="RHEA-COMP:11060"/>
        <dbReference type="Rhea" id="RHEA-COMP:11605"/>
        <dbReference type="ChEBI" id="CHEBI:15378"/>
        <dbReference type="ChEBI" id="CHEBI:30013"/>
        <dbReference type="ChEBI" id="CHEBI:30616"/>
        <dbReference type="ChEBI" id="CHEBI:61977"/>
        <dbReference type="ChEBI" id="CHEBI:456216"/>
        <dbReference type="EC" id="2.7.11.1"/>
    </reaction>
</comment>
<dbReference type="SUPFAM" id="SSF56112">
    <property type="entry name" value="Protein kinase-like (PK-like)"/>
    <property type="match status" value="1"/>
</dbReference>
<feature type="domain" description="Protein kinase" evidence="9">
    <location>
        <begin position="108"/>
        <end position="405"/>
    </location>
</feature>
<dbReference type="InterPro" id="IPR050236">
    <property type="entry name" value="Ser_Thr_kinase_AGC"/>
</dbReference>
<organism evidence="10 11">
    <name type="scientific">Suillus placidus</name>
    <dbReference type="NCBI Taxonomy" id="48579"/>
    <lineage>
        <taxon>Eukaryota</taxon>
        <taxon>Fungi</taxon>
        <taxon>Dikarya</taxon>
        <taxon>Basidiomycota</taxon>
        <taxon>Agaricomycotina</taxon>
        <taxon>Agaricomycetes</taxon>
        <taxon>Agaricomycetidae</taxon>
        <taxon>Boletales</taxon>
        <taxon>Suillineae</taxon>
        <taxon>Suillaceae</taxon>
        <taxon>Suillus</taxon>
    </lineage>
</organism>
<dbReference type="PANTHER" id="PTHR24356">
    <property type="entry name" value="SERINE/THREONINE-PROTEIN KINASE"/>
    <property type="match status" value="1"/>
</dbReference>
<dbReference type="GO" id="GO:0035556">
    <property type="term" value="P:intracellular signal transduction"/>
    <property type="evidence" value="ECO:0007669"/>
    <property type="project" value="TreeGrafter"/>
</dbReference>
<keyword evidence="4" id="KW-0547">Nucleotide-binding</keyword>
<dbReference type="PROSITE" id="PS50011">
    <property type="entry name" value="PROTEIN_KINASE_DOM"/>
    <property type="match status" value="1"/>
</dbReference>
<comment type="catalytic activity">
    <reaction evidence="8">
        <text>L-seryl-[protein] + ATP = O-phospho-L-seryl-[protein] + ADP + H(+)</text>
        <dbReference type="Rhea" id="RHEA:17989"/>
        <dbReference type="Rhea" id="RHEA-COMP:9863"/>
        <dbReference type="Rhea" id="RHEA-COMP:11604"/>
        <dbReference type="ChEBI" id="CHEBI:15378"/>
        <dbReference type="ChEBI" id="CHEBI:29999"/>
        <dbReference type="ChEBI" id="CHEBI:30616"/>
        <dbReference type="ChEBI" id="CHEBI:83421"/>
        <dbReference type="ChEBI" id="CHEBI:456216"/>
        <dbReference type="EC" id="2.7.11.1"/>
    </reaction>
</comment>
<dbReference type="EMBL" id="JABBWD010000034">
    <property type="protein sequence ID" value="KAG1775416.1"/>
    <property type="molecule type" value="Genomic_DNA"/>
</dbReference>
<dbReference type="Pfam" id="PF00069">
    <property type="entry name" value="Pkinase"/>
    <property type="match status" value="1"/>
</dbReference>
<evidence type="ECO:0000256" key="5">
    <source>
        <dbReference type="ARBA" id="ARBA00022777"/>
    </source>
</evidence>
<reference evidence="10" key="1">
    <citation type="journal article" date="2020" name="New Phytol.">
        <title>Comparative genomics reveals dynamic genome evolution in host specialist ectomycorrhizal fungi.</title>
        <authorList>
            <person name="Lofgren L.A."/>
            <person name="Nguyen N.H."/>
            <person name="Vilgalys R."/>
            <person name="Ruytinx J."/>
            <person name="Liao H.L."/>
            <person name="Branco S."/>
            <person name="Kuo A."/>
            <person name="LaButti K."/>
            <person name="Lipzen A."/>
            <person name="Andreopoulos W."/>
            <person name="Pangilinan J."/>
            <person name="Riley R."/>
            <person name="Hundley H."/>
            <person name="Na H."/>
            <person name="Barry K."/>
            <person name="Grigoriev I.V."/>
            <person name="Stajich J.E."/>
            <person name="Kennedy P.G."/>
        </authorList>
    </citation>
    <scope>NUCLEOTIDE SEQUENCE</scope>
    <source>
        <strain evidence="10">DOB743</strain>
    </source>
</reference>
<dbReference type="PROSITE" id="PS00108">
    <property type="entry name" value="PROTEIN_KINASE_ST"/>
    <property type="match status" value="1"/>
</dbReference>
<dbReference type="OrthoDB" id="10252171at2759"/>
<evidence type="ECO:0000256" key="3">
    <source>
        <dbReference type="ARBA" id="ARBA00022679"/>
    </source>
</evidence>
<keyword evidence="11" id="KW-1185">Reference proteome</keyword>
<dbReference type="Proteomes" id="UP000714275">
    <property type="component" value="Unassembled WGS sequence"/>
</dbReference>
<evidence type="ECO:0000256" key="7">
    <source>
        <dbReference type="ARBA" id="ARBA00047899"/>
    </source>
</evidence>
<dbReference type="GO" id="GO:0004674">
    <property type="term" value="F:protein serine/threonine kinase activity"/>
    <property type="evidence" value="ECO:0007669"/>
    <property type="project" value="UniProtKB-KW"/>
</dbReference>
<dbReference type="InterPro" id="IPR011009">
    <property type="entry name" value="Kinase-like_dom_sf"/>
</dbReference>
<evidence type="ECO:0000256" key="4">
    <source>
        <dbReference type="ARBA" id="ARBA00022741"/>
    </source>
</evidence>
<proteinExistence type="predicted"/>
<evidence type="ECO:0000313" key="10">
    <source>
        <dbReference type="EMBL" id="KAG1775416.1"/>
    </source>
</evidence>
<evidence type="ECO:0000256" key="8">
    <source>
        <dbReference type="ARBA" id="ARBA00048679"/>
    </source>
</evidence>
<dbReference type="GO" id="GO:0005524">
    <property type="term" value="F:ATP binding"/>
    <property type="evidence" value="ECO:0007669"/>
    <property type="project" value="UniProtKB-KW"/>
</dbReference>
<dbReference type="SMART" id="SM00220">
    <property type="entry name" value="S_TKc"/>
    <property type="match status" value="1"/>
</dbReference>
<keyword evidence="6" id="KW-0067">ATP-binding</keyword>
<dbReference type="EC" id="2.7.11.1" evidence="1"/>
<comment type="caution">
    <text evidence="10">The sequence shown here is derived from an EMBL/GenBank/DDBJ whole genome shotgun (WGS) entry which is preliminary data.</text>
</comment>
<name>A0A9P6ZRZ9_9AGAM</name>
<dbReference type="InterPro" id="IPR008271">
    <property type="entry name" value="Ser/Thr_kinase_AS"/>
</dbReference>
<evidence type="ECO:0000256" key="1">
    <source>
        <dbReference type="ARBA" id="ARBA00012513"/>
    </source>
</evidence>
<keyword evidence="3" id="KW-0808">Transferase</keyword>
<evidence type="ECO:0000256" key="6">
    <source>
        <dbReference type="ARBA" id="ARBA00022840"/>
    </source>
</evidence>
<dbReference type="InterPro" id="IPR000719">
    <property type="entry name" value="Prot_kinase_dom"/>
</dbReference>
<accession>A0A9P6ZRZ9</accession>
<keyword evidence="5 10" id="KW-0418">Kinase</keyword>